<reference evidence="2 3" key="1">
    <citation type="journal article" date="2018" name="Front. Microbiol.">
        <title>Genomic and genetic insights into a cosmopolitan fungus, Paecilomyces variotii (Eurotiales).</title>
        <authorList>
            <person name="Urquhart A.S."/>
            <person name="Mondo S.J."/>
            <person name="Makela M.R."/>
            <person name="Hane J.K."/>
            <person name="Wiebenga A."/>
            <person name="He G."/>
            <person name="Mihaltcheva S."/>
            <person name="Pangilinan J."/>
            <person name="Lipzen A."/>
            <person name="Barry K."/>
            <person name="de Vries R.P."/>
            <person name="Grigoriev I.V."/>
            <person name="Idnurm A."/>
        </authorList>
    </citation>
    <scope>NUCLEOTIDE SEQUENCE [LARGE SCALE GENOMIC DNA]</scope>
    <source>
        <strain evidence="2 3">CBS 101075</strain>
    </source>
</reference>
<dbReference type="GeneID" id="39594436"/>
<proteinExistence type="predicted"/>
<keyword evidence="1" id="KW-0472">Membrane</keyword>
<dbReference type="RefSeq" id="XP_028481431.1">
    <property type="nucleotide sequence ID" value="XM_028625159.1"/>
</dbReference>
<dbReference type="VEuPathDB" id="FungiDB:C8Q69DRAFT_116064"/>
<evidence type="ECO:0000313" key="2">
    <source>
        <dbReference type="EMBL" id="RWQ91786.1"/>
    </source>
</evidence>
<evidence type="ECO:0000256" key="1">
    <source>
        <dbReference type="SAM" id="Phobius"/>
    </source>
</evidence>
<dbReference type="Proteomes" id="UP000283841">
    <property type="component" value="Unassembled WGS sequence"/>
</dbReference>
<keyword evidence="1" id="KW-1133">Transmembrane helix</keyword>
<keyword evidence="1" id="KW-0812">Transmembrane</keyword>
<name>A0A443HJ47_BYSSP</name>
<keyword evidence="3" id="KW-1185">Reference proteome</keyword>
<dbReference type="AlphaFoldDB" id="A0A443HJ47"/>
<dbReference type="EMBL" id="RCNU01000016">
    <property type="protein sequence ID" value="RWQ91786.1"/>
    <property type="molecule type" value="Genomic_DNA"/>
</dbReference>
<evidence type="ECO:0000313" key="3">
    <source>
        <dbReference type="Proteomes" id="UP000283841"/>
    </source>
</evidence>
<feature type="transmembrane region" description="Helical" evidence="1">
    <location>
        <begin position="126"/>
        <end position="148"/>
    </location>
</feature>
<gene>
    <name evidence="2" type="ORF">C8Q69DRAFT_116064</name>
</gene>
<sequence>MTASALKSKNVNNYLFEYTFEYNMLFLGVRCVGYVFGSRASTVSKSPALADERQSTNESVSSFELYACLLLRCHISEDGHILKQPKDIICMDRYLRGFGLPREKKQEVPLVKHASLVAIVSFHMSALVPLSAVILLVYLLSFTTIFYLRRDLPQMFDYFSCHSFHIHFLTCPEAQEPVAVA</sequence>
<protein>
    <submittedName>
        <fullName evidence="2">Uncharacterized protein</fullName>
    </submittedName>
</protein>
<organism evidence="2 3">
    <name type="scientific">Byssochlamys spectabilis</name>
    <name type="common">Paecilomyces variotii</name>
    <dbReference type="NCBI Taxonomy" id="264951"/>
    <lineage>
        <taxon>Eukaryota</taxon>
        <taxon>Fungi</taxon>
        <taxon>Dikarya</taxon>
        <taxon>Ascomycota</taxon>
        <taxon>Pezizomycotina</taxon>
        <taxon>Eurotiomycetes</taxon>
        <taxon>Eurotiomycetidae</taxon>
        <taxon>Eurotiales</taxon>
        <taxon>Thermoascaceae</taxon>
        <taxon>Paecilomyces</taxon>
    </lineage>
</organism>
<accession>A0A443HJ47</accession>
<comment type="caution">
    <text evidence="2">The sequence shown here is derived from an EMBL/GenBank/DDBJ whole genome shotgun (WGS) entry which is preliminary data.</text>
</comment>